<organism evidence="2 3">
    <name type="scientific">Sphingobacterium hungaricum</name>
    <dbReference type="NCBI Taxonomy" id="2082723"/>
    <lineage>
        <taxon>Bacteria</taxon>
        <taxon>Pseudomonadati</taxon>
        <taxon>Bacteroidota</taxon>
        <taxon>Sphingobacteriia</taxon>
        <taxon>Sphingobacteriales</taxon>
        <taxon>Sphingobacteriaceae</taxon>
        <taxon>Sphingobacterium</taxon>
    </lineage>
</organism>
<evidence type="ECO:0000313" key="2">
    <source>
        <dbReference type="EMBL" id="MBE8714381.1"/>
    </source>
</evidence>
<sequence>MSSNIQISRLCDYCGNSFIARTTVTRFCCKTCNSRFYKRKIREEKMINSHIETQNKISTPTTSSLIVDKPFLNINETCQLLRVSRTTLWRLIKDDRLKVTKLGSRVIIARDNIYELFK</sequence>
<keyword evidence="2" id="KW-0238">DNA-binding</keyword>
<dbReference type="AlphaFoldDB" id="A0A928UZT8"/>
<evidence type="ECO:0000259" key="1">
    <source>
        <dbReference type="Pfam" id="PF12728"/>
    </source>
</evidence>
<comment type="caution">
    <text evidence="2">The sequence shown here is derived from an EMBL/GenBank/DDBJ whole genome shotgun (WGS) entry which is preliminary data.</text>
</comment>
<feature type="domain" description="Helix-turn-helix" evidence="1">
    <location>
        <begin position="71"/>
        <end position="113"/>
    </location>
</feature>
<dbReference type="Proteomes" id="UP000616201">
    <property type="component" value="Unassembled WGS sequence"/>
</dbReference>
<evidence type="ECO:0000313" key="3">
    <source>
        <dbReference type="Proteomes" id="UP000616201"/>
    </source>
</evidence>
<accession>A0A928UZT8</accession>
<dbReference type="EMBL" id="PRDK01000006">
    <property type="protein sequence ID" value="MBE8714381.1"/>
    <property type="molecule type" value="Genomic_DNA"/>
</dbReference>
<dbReference type="InterPro" id="IPR041657">
    <property type="entry name" value="HTH_17"/>
</dbReference>
<proteinExistence type="predicted"/>
<dbReference type="GO" id="GO:0003677">
    <property type="term" value="F:DNA binding"/>
    <property type="evidence" value="ECO:0007669"/>
    <property type="project" value="UniProtKB-KW"/>
</dbReference>
<reference evidence="2" key="1">
    <citation type="submission" date="2018-02" db="EMBL/GenBank/DDBJ databases">
        <authorList>
            <person name="Vasarhelyi B.M."/>
            <person name="Deshmukh S."/>
            <person name="Balint B."/>
            <person name="Kukolya J."/>
        </authorList>
    </citation>
    <scope>NUCLEOTIDE SEQUENCE</scope>
    <source>
        <strain evidence="2">KB22</strain>
    </source>
</reference>
<dbReference type="Pfam" id="PF12728">
    <property type="entry name" value="HTH_17"/>
    <property type="match status" value="1"/>
</dbReference>
<dbReference type="NCBIfam" id="TIGR01764">
    <property type="entry name" value="excise"/>
    <property type="match status" value="1"/>
</dbReference>
<keyword evidence="3" id="KW-1185">Reference proteome</keyword>
<dbReference type="InterPro" id="IPR010093">
    <property type="entry name" value="SinI_DNA-bd"/>
</dbReference>
<protein>
    <submittedName>
        <fullName evidence="2">DNA-binding protein</fullName>
    </submittedName>
</protein>
<name>A0A928UZT8_9SPHI</name>
<gene>
    <name evidence="2" type="ORF">C4F49_11870</name>
</gene>